<sequence length="90" mass="10078">MSSEVDVDVLGMKAIIRPSFRIKLTRRTNFEEVRRKESYTSLLALRGSASMGYLSCHDDIVLNASSMNTSILKGRDKGIHMGFQAVNQNL</sequence>
<proteinExistence type="predicted"/>
<comment type="caution">
    <text evidence="1">The sequence shown here is derived from an EMBL/GenBank/DDBJ whole genome shotgun (WGS) entry which is preliminary data.</text>
</comment>
<keyword evidence="2" id="KW-1185">Reference proteome</keyword>
<evidence type="ECO:0000313" key="2">
    <source>
        <dbReference type="Proteomes" id="UP001454036"/>
    </source>
</evidence>
<protein>
    <submittedName>
        <fullName evidence="1">Uncharacterized protein</fullName>
    </submittedName>
</protein>
<organism evidence="1 2">
    <name type="scientific">Lithospermum erythrorhizon</name>
    <name type="common">Purple gromwell</name>
    <name type="synonym">Lithospermum officinale var. erythrorhizon</name>
    <dbReference type="NCBI Taxonomy" id="34254"/>
    <lineage>
        <taxon>Eukaryota</taxon>
        <taxon>Viridiplantae</taxon>
        <taxon>Streptophyta</taxon>
        <taxon>Embryophyta</taxon>
        <taxon>Tracheophyta</taxon>
        <taxon>Spermatophyta</taxon>
        <taxon>Magnoliopsida</taxon>
        <taxon>eudicotyledons</taxon>
        <taxon>Gunneridae</taxon>
        <taxon>Pentapetalae</taxon>
        <taxon>asterids</taxon>
        <taxon>lamiids</taxon>
        <taxon>Boraginales</taxon>
        <taxon>Boraginaceae</taxon>
        <taxon>Boraginoideae</taxon>
        <taxon>Lithospermeae</taxon>
        <taxon>Lithospermum</taxon>
    </lineage>
</organism>
<dbReference type="AlphaFoldDB" id="A0AAV3RYI5"/>
<gene>
    <name evidence="1" type="ORF">LIER_33302</name>
</gene>
<dbReference type="EMBL" id="BAABME010013300">
    <property type="protein sequence ID" value="GAA0186014.1"/>
    <property type="molecule type" value="Genomic_DNA"/>
</dbReference>
<evidence type="ECO:0000313" key="1">
    <source>
        <dbReference type="EMBL" id="GAA0186014.1"/>
    </source>
</evidence>
<dbReference type="Proteomes" id="UP001454036">
    <property type="component" value="Unassembled WGS sequence"/>
</dbReference>
<name>A0AAV3RYI5_LITER</name>
<reference evidence="1 2" key="1">
    <citation type="submission" date="2024-01" db="EMBL/GenBank/DDBJ databases">
        <title>The complete chloroplast genome sequence of Lithospermum erythrorhizon: insights into the phylogenetic relationship among Boraginaceae species and the maternal lineages of purple gromwells.</title>
        <authorList>
            <person name="Okada T."/>
            <person name="Watanabe K."/>
        </authorList>
    </citation>
    <scope>NUCLEOTIDE SEQUENCE [LARGE SCALE GENOMIC DNA]</scope>
</reference>
<accession>A0AAV3RYI5</accession>